<proteinExistence type="inferred from homology"/>
<evidence type="ECO:0000259" key="6">
    <source>
        <dbReference type="Pfam" id="PF01979"/>
    </source>
</evidence>
<dbReference type="PANTHER" id="PTHR11113:SF14">
    <property type="entry name" value="N-ACETYLGLUCOSAMINE-6-PHOSPHATE DEACETYLASE"/>
    <property type="match status" value="1"/>
</dbReference>
<organism evidence="7 8">
    <name type="scientific">Nocardioides jiangsuensis</name>
    <dbReference type="NCBI Taxonomy" id="2866161"/>
    <lineage>
        <taxon>Bacteria</taxon>
        <taxon>Bacillati</taxon>
        <taxon>Actinomycetota</taxon>
        <taxon>Actinomycetes</taxon>
        <taxon>Propionibacteriales</taxon>
        <taxon>Nocardioidaceae</taxon>
        <taxon>Nocardioides</taxon>
    </lineage>
</organism>
<dbReference type="SUPFAM" id="SSF51338">
    <property type="entry name" value="Composite domain of metallo-dependent hydrolases"/>
    <property type="match status" value="1"/>
</dbReference>
<comment type="caution">
    <text evidence="7">The sequence shown here is derived from an EMBL/GenBank/DDBJ whole genome shotgun (WGS) entry which is preliminary data.</text>
</comment>
<keyword evidence="2" id="KW-0479">Metal-binding</keyword>
<comment type="similarity">
    <text evidence="1 5">Belongs to the metallo-dependent hydrolases superfamily. NagA family.</text>
</comment>
<name>A0ABS7RKW9_9ACTN</name>
<dbReference type="EMBL" id="JAIEZQ010000002">
    <property type="protein sequence ID" value="MBY9075688.1"/>
    <property type="molecule type" value="Genomic_DNA"/>
</dbReference>
<keyword evidence="8" id="KW-1185">Reference proteome</keyword>
<keyword evidence="3 5" id="KW-0378">Hydrolase</keyword>
<evidence type="ECO:0000256" key="4">
    <source>
        <dbReference type="ARBA" id="ARBA00023277"/>
    </source>
</evidence>
<dbReference type="PIRSF" id="PIRSF038994">
    <property type="entry name" value="NagA"/>
    <property type="match status" value="1"/>
</dbReference>
<dbReference type="Gene3D" id="2.30.40.10">
    <property type="entry name" value="Urease, subunit C, domain 1"/>
    <property type="match status" value="1"/>
</dbReference>
<evidence type="ECO:0000256" key="3">
    <source>
        <dbReference type="ARBA" id="ARBA00022801"/>
    </source>
</evidence>
<dbReference type="InterPro" id="IPR032466">
    <property type="entry name" value="Metal_Hydrolase"/>
</dbReference>
<evidence type="ECO:0000256" key="2">
    <source>
        <dbReference type="ARBA" id="ARBA00022723"/>
    </source>
</evidence>
<accession>A0ABS7RKW9</accession>
<dbReference type="Pfam" id="PF01979">
    <property type="entry name" value="Amidohydro_1"/>
    <property type="match status" value="1"/>
</dbReference>
<dbReference type="Gene3D" id="3.20.20.140">
    <property type="entry name" value="Metal-dependent hydrolases"/>
    <property type="match status" value="1"/>
</dbReference>
<reference evidence="7 8" key="1">
    <citation type="submission" date="2021-08" db="EMBL/GenBank/DDBJ databases">
        <title>Nocardioides bacterium WL0053 sp. nov., isolated from the sediment.</title>
        <authorList>
            <person name="Wang L."/>
            <person name="Zhang D."/>
            <person name="Zhang A."/>
        </authorList>
    </citation>
    <scope>NUCLEOTIDE SEQUENCE [LARGE SCALE GENOMIC DNA]</scope>
    <source>
        <strain evidence="7 8">WL0053</strain>
    </source>
</reference>
<evidence type="ECO:0000256" key="5">
    <source>
        <dbReference type="PIRNR" id="PIRNR038994"/>
    </source>
</evidence>
<feature type="domain" description="Amidohydrolase-related" evidence="6">
    <location>
        <begin position="66"/>
        <end position="407"/>
    </location>
</feature>
<sequence>MRAQPEGPAPDQVVRGRLVTPGRVYADGLVVLAGDRVVAVGPAEEVAADLAAAHPALPVPAEPQGTVLPGLVDLHCHGGGGFAFTAGDDEQVAGAARHHLGRGTTSVVAGVVTDEPERMLAAVAAAARAADRGLVAAVLVEGPFLASGHCGAQDPGLLRRPDPGLTRELLDAGRGHVRVMTLAPELPGAEDVVDLLVGRGVVAAVGHTAADADLVRRTLAAQPRGLVTHLFNGMPSLHHRDSGPVAGALSAAARDEARVELVADGVHLDDDTVRLVFDLLGPDRIALVTDAMPAAGMPDGNYALGPRTVRVAGGVARVHDEAEEGDGDRDHEGAWARQALAGGTANLLDVVRRTVRETGTGLADAVTAASRTPARALGVDDEVGELRPGLRADLLVVDDALMPLRVMRAGAWLA</sequence>
<dbReference type="Proteomes" id="UP000754710">
    <property type="component" value="Unassembled WGS sequence"/>
</dbReference>
<gene>
    <name evidence="7" type="ORF">K1X13_12720</name>
</gene>
<protein>
    <submittedName>
        <fullName evidence="7">Amidohydrolase family protein</fullName>
    </submittedName>
</protein>
<dbReference type="PANTHER" id="PTHR11113">
    <property type="entry name" value="N-ACETYLGLUCOSAMINE-6-PHOSPHATE DEACETYLASE"/>
    <property type="match status" value="1"/>
</dbReference>
<dbReference type="RefSeq" id="WP_221025402.1">
    <property type="nucleotide sequence ID" value="NZ_JAIEZQ010000002.1"/>
</dbReference>
<keyword evidence="4 5" id="KW-0119">Carbohydrate metabolism</keyword>
<dbReference type="InterPro" id="IPR003764">
    <property type="entry name" value="GlcNAc_6-P_deAcase"/>
</dbReference>
<dbReference type="InterPro" id="IPR006680">
    <property type="entry name" value="Amidohydro-rel"/>
</dbReference>
<dbReference type="SUPFAM" id="SSF51556">
    <property type="entry name" value="Metallo-dependent hydrolases"/>
    <property type="match status" value="1"/>
</dbReference>
<evidence type="ECO:0000313" key="8">
    <source>
        <dbReference type="Proteomes" id="UP000754710"/>
    </source>
</evidence>
<evidence type="ECO:0000256" key="1">
    <source>
        <dbReference type="ARBA" id="ARBA00010716"/>
    </source>
</evidence>
<dbReference type="InterPro" id="IPR011059">
    <property type="entry name" value="Metal-dep_hydrolase_composite"/>
</dbReference>
<evidence type="ECO:0000313" key="7">
    <source>
        <dbReference type="EMBL" id="MBY9075688.1"/>
    </source>
</evidence>